<feature type="region of interest" description="Disordered" evidence="1">
    <location>
        <begin position="136"/>
        <end position="167"/>
    </location>
</feature>
<accession>A0A2S4UH47</accession>
<feature type="region of interest" description="Disordered" evidence="1">
    <location>
        <begin position="773"/>
        <end position="880"/>
    </location>
</feature>
<dbReference type="EMBL" id="PKSM01000368">
    <property type="protein sequence ID" value="POV96474.1"/>
    <property type="molecule type" value="Genomic_DNA"/>
</dbReference>
<feature type="compositionally biased region" description="Polar residues" evidence="1">
    <location>
        <begin position="783"/>
        <end position="792"/>
    </location>
</feature>
<dbReference type="AlphaFoldDB" id="A0A2S4UH47"/>
<organism evidence="3 4">
    <name type="scientific">Puccinia striiformis</name>
    <dbReference type="NCBI Taxonomy" id="27350"/>
    <lineage>
        <taxon>Eukaryota</taxon>
        <taxon>Fungi</taxon>
        <taxon>Dikarya</taxon>
        <taxon>Basidiomycota</taxon>
        <taxon>Pucciniomycotina</taxon>
        <taxon>Pucciniomycetes</taxon>
        <taxon>Pucciniales</taxon>
        <taxon>Pucciniaceae</taxon>
        <taxon>Puccinia</taxon>
    </lineage>
</organism>
<evidence type="ECO:0000313" key="4">
    <source>
        <dbReference type="Proteomes" id="UP000238274"/>
    </source>
</evidence>
<feature type="compositionally biased region" description="Basic and acidic residues" evidence="1">
    <location>
        <begin position="796"/>
        <end position="809"/>
    </location>
</feature>
<dbReference type="VEuPathDB" id="FungiDB:PSTT_07447"/>
<dbReference type="InterPro" id="IPR018289">
    <property type="entry name" value="MULE_transposase_dom"/>
</dbReference>
<reference evidence="4" key="2">
    <citation type="journal article" date="2018" name="BMC Genomics">
        <title>Genomic insights into host adaptation between the wheat stripe rust pathogen (Puccinia striiformis f. sp. tritici) and the barley stripe rust pathogen (Puccinia striiformis f. sp. hordei).</title>
        <authorList>
            <person name="Xia C."/>
            <person name="Wang M."/>
            <person name="Yin C."/>
            <person name="Cornejo O.E."/>
            <person name="Hulbert S.H."/>
            <person name="Chen X."/>
        </authorList>
    </citation>
    <scope>NUCLEOTIDE SEQUENCE [LARGE SCALE GENOMIC DNA]</scope>
    <source>
        <strain evidence="4">93TX-2</strain>
    </source>
</reference>
<feature type="domain" description="OTU" evidence="2">
    <location>
        <begin position="915"/>
        <end position="1053"/>
    </location>
</feature>
<evidence type="ECO:0000313" key="3">
    <source>
        <dbReference type="EMBL" id="POV96474.1"/>
    </source>
</evidence>
<dbReference type="InterPro" id="IPR003323">
    <property type="entry name" value="OTU_dom"/>
</dbReference>
<dbReference type="Pfam" id="PF10551">
    <property type="entry name" value="MULE"/>
    <property type="match status" value="1"/>
</dbReference>
<proteinExistence type="predicted"/>
<evidence type="ECO:0000259" key="2">
    <source>
        <dbReference type="PROSITE" id="PS50802"/>
    </source>
</evidence>
<dbReference type="VEuPathDB" id="FungiDB:PSTT_07448"/>
<dbReference type="PROSITE" id="PS50802">
    <property type="entry name" value="OTU"/>
    <property type="match status" value="1"/>
</dbReference>
<keyword evidence="4" id="KW-1185">Reference proteome</keyword>
<dbReference type="VEuPathDB" id="FungiDB:PSHT_15111"/>
<name>A0A2S4UH47_9BASI</name>
<feature type="compositionally biased region" description="Basic and acidic residues" evidence="1">
    <location>
        <begin position="830"/>
        <end position="839"/>
    </location>
</feature>
<dbReference type="CDD" id="cd22744">
    <property type="entry name" value="OTU"/>
    <property type="match status" value="1"/>
</dbReference>
<reference evidence="4" key="3">
    <citation type="journal article" date="2018" name="Mol. Plant Microbe Interact.">
        <title>Genome sequence resources for the wheat stripe rust pathogen (Puccinia striiformis f. sp. tritici) and the barley stripe rust pathogen (Puccinia striiformis f. sp. hordei).</title>
        <authorList>
            <person name="Xia C."/>
            <person name="Wang M."/>
            <person name="Yin C."/>
            <person name="Cornejo O.E."/>
            <person name="Hulbert S.H."/>
            <person name="Chen X."/>
        </authorList>
    </citation>
    <scope>NUCLEOTIDE SEQUENCE [LARGE SCALE GENOMIC DNA]</scope>
    <source>
        <strain evidence="4">93TX-2</strain>
    </source>
</reference>
<feature type="compositionally biased region" description="Basic and acidic residues" evidence="1">
    <location>
        <begin position="859"/>
        <end position="871"/>
    </location>
</feature>
<gene>
    <name evidence="3" type="ORF">PSHT_15111</name>
</gene>
<dbReference type="Proteomes" id="UP000238274">
    <property type="component" value="Unassembled WGS sequence"/>
</dbReference>
<comment type="caution">
    <text evidence="3">The sequence shown here is derived from an EMBL/GenBank/DDBJ whole genome shotgun (WGS) entry which is preliminary data.</text>
</comment>
<protein>
    <recommendedName>
        <fullName evidence="2">OTU domain-containing protein</fullName>
    </recommendedName>
</protein>
<evidence type="ECO:0000256" key="1">
    <source>
        <dbReference type="SAM" id="MobiDB-lite"/>
    </source>
</evidence>
<feature type="compositionally biased region" description="Low complexity" evidence="1">
    <location>
        <begin position="147"/>
        <end position="158"/>
    </location>
</feature>
<sequence>MSKQPTPANTGYSTPTAPQLPIITGGPPSSGVTITPEVWAQMQAMFAMFAAPPLAGPITVPPGLASLASVGPIIAPPGLAPSSTHLTTIDQCVPAGSTASLAQSADSPAKSAHSLGQLAGFAHLIPPLDESTPCSPAPSIAGVQAPSSLGSSVSSCGGDLEPNKLPNHDLDHNDEDIHAGEIYRDCRPKPLDPPPSAKFNSRGDLLKFTQEWAKHHAYAISTANSHAGKNVYLQCDRSGDFRGSVVNNSGRQAATTKIRCPFRLKGSIPTSQKIDIKFWTLSILNANHNHEPSPSPSAHAAHRQLLPEQVIEIQQLSRSNLKPAQMLLQLRASDNETYATNKTISNLLQKNRRLELDGKTPVEALMCILKQSNWTWDIKVDSSGSVQRLFFAHPGSIHLARVNHHVALLDATYKTNRYKLPLLHIIGQAASNRLFSIGFCFLTYEDNENYLWAVNNLKKYIWRPQRVPKVFVTDRDTALRNALEEVFPDSQANLCTWHINKNIASNCKSYFPSIKKSEKKKPKKNDKKTLTENKPDNPWDIFMGLWNQVTYSKSPEIYDERLAILKEHLKTRPAVLDYLESSILPVKDLFVVAWACQYPHLRNLNTSRAESGHAYFKTFVTNSTGDLLTVFKLLALAVDAQINRVHESIARDTVKTLVNVPKCFIPLLGYISTFAIKECIDQFKRLADLDPTEPCSRTLTIGVGIPCAHKIAELLESGDSLNPEDFHSQWHLKYNPEFTHTDEPEINLDAEIRNLSVALANEPSNNLVNILSQLKPNNKKESTTSTKRNPSQFEIVEAKLKRNKQEKNRAANKKRALAAPPKKQIKKVKKSDSDIRDNTDNTQSSYSHSSSDDEQSEPSESKDGEVGDEKNTQLGMDVGKEVVSSAGIDVEKEDDSSAEIDYKSQAPHNIRAMITGVFDPPADRNCGYRCVAKALGYEDDDGWFTVRNEMLQEISDHKETYSKLQGGTEPITRIIKGLTVGSKKSNIVHSQWLDKLSQGQVLANIYIRPIVFLSAKESNTYLPLRSGPDDSDNPMPIYLLHVNGNHWVLAHMEGVEGVKPIPPVISATRMVSRSAKHWNNHILGGLALYQGK</sequence>
<dbReference type="PANTHER" id="PTHR31569">
    <property type="entry name" value="SWIM-TYPE DOMAIN-CONTAINING PROTEIN"/>
    <property type="match status" value="1"/>
</dbReference>
<dbReference type="InterPro" id="IPR052579">
    <property type="entry name" value="Zinc_finger_SWIM"/>
</dbReference>
<feature type="region of interest" description="Disordered" evidence="1">
    <location>
        <begin position="1"/>
        <end position="28"/>
    </location>
</feature>
<dbReference type="OrthoDB" id="2506613at2759"/>
<feature type="compositionally biased region" description="Polar residues" evidence="1">
    <location>
        <begin position="1"/>
        <end position="17"/>
    </location>
</feature>
<reference evidence="3 4" key="1">
    <citation type="submission" date="2017-12" db="EMBL/GenBank/DDBJ databases">
        <title>Gene loss provides genomic basis for host adaptation in cereal stripe rust fungi.</title>
        <authorList>
            <person name="Xia C."/>
        </authorList>
    </citation>
    <scope>NUCLEOTIDE SEQUENCE [LARGE SCALE GENOMIC DNA]</scope>
    <source>
        <strain evidence="3 4">93TX-2</strain>
    </source>
</reference>
<dbReference type="PANTHER" id="PTHR31569:SF4">
    <property type="entry name" value="SWIM-TYPE DOMAIN-CONTAINING PROTEIN"/>
    <property type="match status" value="1"/>
</dbReference>